<dbReference type="AlphaFoldDB" id="A0AAV7WVJ9"/>
<evidence type="ECO:0000313" key="2">
    <source>
        <dbReference type="EMBL" id="KAJ1215919.1"/>
    </source>
</evidence>
<evidence type="ECO:0000313" key="3">
    <source>
        <dbReference type="Proteomes" id="UP001066276"/>
    </source>
</evidence>
<name>A0AAV7WVJ9_PLEWA</name>
<organism evidence="2 3">
    <name type="scientific">Pleurodeles waltl</name>
    <name type="common">Iberian ribbed newt</name>
    <dbReference type="NCBI Taxonomy" id="8319"/>
    <lineage>
        <taxon>Eukaryota</taxon>
        <taxon>Metazoa</taxon>
        <taxon>Chordata</taxon>
        <taxon>Craniata</taxon>
        <taxon>Vertebrata</taxon>
        <taxon>Euteleostomi</taxon>
        <taxon>Amphibia</taxon>
        <taxon>Batrachia</taxon>
        <taxon>Caudata</taxon>
        <taxon>Salamandroidea</taxon>
        <taxon>Salamandridae</taxon>
        <taxon>Pleurodelinae</taxon>
        <taxon>Pleurodeles</taxon>
    </lineage>
</organism>
<keyword evidence="3" id="KW-1185">Reference proteome</keyword>
<feature type="non-terminal residue" evidence="2">
    <location>
        <position position="1"/>
    </location>
</feature>
<dbReference type="Proteomes" id="UP001066276">
    <property type="component" value="Chromosome 1_1"/>
</dbReference>
<feature type="non-terminal residue" evidence="2">
    <location>
        <position position="59"/>
    </location>
</feature>
<gene>
    <name evidence="2" type="ORF">NDU88_003525</name>
</gene>
<sequence>VKAKVSRINPPPLHQSKGPNKVKATLQSIGKKGKGDREHSSKDKSTVLQSGMCLLAVLP</sequence>
<feature type="region of interest" description="Disordered" evidence="1">
    <location>
        <begin position="1"/>
        <end position="46"/>
    </location>
</feature>
<feature type="compositionally biased region" description="Basic and acidic residues" evidence="1">
    <location>
        <begin position="33"/>
        <end position="45"/>
    </location>
</feature>
<proteinExistence type="predicted"/>
<protein>
    <submittedName>
        <fullName evidence="2">Uncharacterized protein</fullName>
    </submittedName>
</protein>
<evidence type="ECO:0000256" key="1">
    <source>
        <dbReference type="SAM" id="MobiDB-lite"/>
    </source>
</evidence>
<reference evidence="2" key="1">
    <citation type="journal article" date="2022" name="bioRxiv">
        <title>Sequencing and chromosome-scale assembly of the giantPleurodeles waltlgenome.</title>
        <authorList>
            <person name="Brown T."/>
            <person name="Elewa A."/>
            <person name="Iarovenko S."/>
            <person name="Subramanian E."/>
            <person name="Araus A.J."/>
            <person name="Petzold A."/>
            <person name="Susuki M."/>
            <person name="Suzuki K.-i.T."/>
            <person name="Hayashi T."/>
            <person name="Toyoda A."/>
            <person name="Oliveira C."/>
            <person name="Osipova E."/>
            <person name="Leigh N.D."/>
            <person name="Simon A."/>
            <person name="Yun M.H."/>
        </authorList>
    </citation>
    <scope>NUCLEOTIDE SEQUENCE</scope>
    <source>
        <strain evidence="2">20211129_DDA</strain>
        <tissue evidence="2">Liver</tissue>
    </source>
</reference>
<dbReference type="EMBL" id="JANPWB010000001">
    <property type="protein sequence ID" value="KAJ1215919.1"/>
    <property type="molecule type" value="Genomic_DNA"/>
</dbReference>
<comment type="caution">
    <text evidence="2">The sequence shown here is derived from an EMBL/GenBank/DDBJ whole genome shotgun (WGS) entry which is preliminary data.</text>
</comment>
<accession>A0AAV7WVJ9</accession>